<reference evidence="2 3" key="1">
    <citation type="journal article" date="2015" name="Nat. Commun.">
        <title>Lucilia cuprina genome unlocks parasitic fly biology to underpin future interventions.</title>
        <authorList>
            <person name="Anstead C.A."/>
            <person name="Korhonen P.K."/>
            <person name="Young N.D."/>
            <person name="Hall R.S."/>
            <person name="Jex A.R."/>
            <person name="Murali S.C."/>
            <person name="Hughes D.S."/>
            <person name="Lee S.F."/>
            <person name="Perry T."/>
            <person name="Stroehlein A.J."/>
            <person name="Ansell B.R."/>
            <person name="Breugelmans B."/>
            <person name="Hofmann A."/>
            <person name="Qu J."/>
            <person name="Dugan S."/>
            <person name="Lee S.L."/>
            <person name="Chao H."/>
            <person name="Dinh H."/>
            <person name="Han Y."/>
            <person name="Doddapaneni H.V."/>
            <person name="Worley K.C."/>
            <person name="Muzny D.M."/>
            <person name="Ioannidis P."/>
            <person name="Waterhouse R.M."/>
            <person name="Zdobnov E.M."/>
            <person name="James P.J."/>
            <person name="Bagnall N.H."/>
            <person name="Kotze A.C."/>
            <person name="Gibbs R.A."/>
            <person name="Richards S."/>
            <person name="Batterham P."/>
            <person name="Gasser R.B."/>
        </authorList>
    </citation>
    <scope>NUCLEOTIDE SEQUENCE [LARGE SCALE GENOMIC DNA]</scope>
    <source>
        <strain evidence="2 3">LS</strain>
        <tissue evidence="2">Full body</tissue>
    </source>
</reference>
<evidence type="ECO:0000256" key="1">
    <source>
        <dbReference type="SAM" id="MobiDB-lite"/>
    </source>
</evidence>
<dbReference type="Proteomes" id="UP000037069">
    <property type="component" value="Unassembled WGS sequence"/>
</dbReference>
<dbReference type="EMBL" id="JRES01000912">
    <property type="protein sequence ID" value="KNC27301.1"/>
    <property type="molecule type" value="Genomic_DNA"/>
</dbReference>
<accession>A0A0L0C4X8</accession>
<protein>
    <submittedName>
        <fullName evidence="2">Uncharacterized protein</fullName>
    </submittedName>
</protein>
<feature type="compositionally biased region" description="Basic and acidic residues" evidence="1">
    <location>
        <begin position="161"/>
        <end position="184"/>
    </location>
</feature>
<proteinExistence type="predicted"/>
<organism evidence="2 3">
    <name type="scientific">Lucilia cuprina</name>
    <name type="common">Green bottle fly</name>
    <name type="synonym">Australian sheep blowfly</name>
    <dbReference type="NCBI Taxonomy" id="7375"/>
    <lineage>
        <taxon>Eukaryota</taxon>
        <taxon>Metazoa</taxon>
        <taxon>Ecdysozoa</taxon>
        <taxon>Arthropoda</taxon>
        <taxon>Hexapoda</taxon>
        <taxon>Insecta</taxon>
        <taxon>Pterygota</taxon>
        <taxon>Neoptera</taxon>
        <taxon>Endopterygota</taxon>
        <taxon>Diptera</taxon>
        <taxon>Brachycera</taxon>
        <taxon>Muscomorpha</taxon>
        <taxon>Oestroidea</taxon>
        <taxon>Calliphoridae</taxon>
        <taxon>Luciliinae</taxon>
        <taxon>Lucilia</taxon>
    </lineage>
</organism>
<name>A0A0L0C4X8_LUCCU</name>
<dbReference type="AlphaFoldDB" id="A0A0L0C4X8"/>
<feature type="region of interest" description="Disordered" evidence="1">
    <location>
        <begin position="1"/>
        <end position="21"/>
    </location>
</feature>
<gene>
    <name evidence="2" type="ORF">FF38_06725</name>
</gene>
<evidence type="ECO:0000313" key="3">
    <source>
        <dbReference type="Proteomes" id="UP000037069"/>
    </source>
</evidence>
<feature type="region of interest" description="Disordered" evidence="1">
    <location>
        <begin position="133"/>
        <end position="198"/>
    </location>
</feature>
<keyword evidence="3" id="KW-1185">Reference proteome</keyword>
<comment type="caution">
    <text evidence="2">The sequence shown here is derived from an EMBL/GenBank/DDBJ whole genome shotgun (WGS) entry which is preliminary data.</text>
</comment>
<evidence type="ECO:0000313" key="2">
    <source>
        <dbReference type="EMBL" id="KNC27301.1"/>
    </source>
</evidence>
<sequence>MPKMWNVSPYSQSVNSEEDYKNQSGAAFKAEVLAEDSAKDAFTTYETLVAVENKKTFDTGAALEAETPEYTEYSSIEYVPVNTKKYESKRDSLESVLLEGGEEVSENKDGSAVLRPVKDIKNEIIEDKINTSNPASMETVKVIDNENGGKVAEDLNLSISRNEDRAKADESKPPTQDVADKEADGGDGNQDAEEKIPRKAWILINNYDDIMEALQRKCGVRATHEGSSTSETNRNIIFI</sequence>